<organism evidence="10 11">
    <name type="scientific">Selenomonas ruminantium</name>
    <dbReference type="NCBI Taxonomy" id="971"/>
    <lineage>
        <taxon>Bacteria</taxon>
        <taxon>Bacillati</taxon>
        <taxon>Bacillota</taxon>
        <taxon>Negativicutes</taxon>
        <taxon>Selenomonadales</taxon>
        <taxon>Selenomonadaceae</taxon>
        <taxon>Selenomonas</taxon>
    </lineage>
</organism>
<evidence type="ECO:0000256" key="1">
    <source>
        <dbReference type="ARBA" id="ARBA00001784"/>
    </source>
</evidence>
<dbReference type="Pfam" id="PF03306">
    <property type="entry name" value="AAL_decarboxy"/>
    <property type="match status" value="1"/>
</dbReference>
<dbReference type="EC" id="4.1.1.5" evidence="4 9"/>
<dbReference type="UniPathway" id="UPA00626">
    <property type="reaction ID" value="UER00678"/>
</dbReference>
<comment type="catalytic activity">
    <reaction evidence="1 9">
        <text>(2S)-2-acetolactate + H(+) = (R)-acetoin + CO2</text>
        <dbReference type="Rhea" id="RHEA:21580"/>
        <dbReference type="ChEBI" id="CHEBI:15378"/>
        <dbReference type="ChEBI" id="CHEBI:15686"/>
        <dbReference type="ChEBI" id="CHEBI:16526"/>
        <dbReference type="ChEBI" id="CHEBI:58476"/>
        <dbReference type="EC" id="4.1.1.5"/>
    </reaction>
</comment>
<dbReference type="InterPro" id="IPR005128">
    <property type="entry name" value="Acetolactate_a_deCO2ase"/>
</dbReference>
<dbReference type="PIRSF" id="PIRSF001332">
    <property type="entry name" value="Acetolac_decarb"/>
    <property type="match status" value="1"/>
</dbReference>
<evidence type="ECO:0000313" key="10">
    <source>
        <dbReference type="EMBL" id="SHK31837.1"/>
    </source>
</evidence>
<name>A0A1M6RHK5_SELRU</name>
<evidence type="ECO:0000256" key="2">
    <source>
        <dbReference type="ARBA" id="ARBA00005170"/>
    </source>
</evidence>
<reference evidence="10 11" key="1">
    <citation type="submission" date="2016-11" db="EMBL/GenBank/DDBJ databases">
        <authorList>
            <person name="Jaros S."/>
            <person name="Januszkiewicz K."/>
            <person name="Wedrychowicz H."/>
        </authorList>
    </citation>
    <scope>NUCLEOTIDE SEQUENCE [LARGE SCALE GENOMIC DNA]</scope>
    <source>
        <strain evidence="10 11">HD4</strain>
    </source>
</reference>
<dbReference type="EMBL" id="FRBC01000002">
    <property type="protein sequence ID" value="SHK31837.1"/>
    <property type="molecule type" value="Genomic_DNA"/>
</dbReference>
<evidence type="ECO:0000256" key="7">
    <source>
        <dbReference type="ARBA" id="ARBA00023061"/>
    </source>
</evidence>
<dbReference type="Gene3D" id="3.30.1330.80">
    <property type="entry name" value="Hypothetical protein, similar to alpha- acetolactate decarboxylase, domain 2"/>
    <property type="match status" value="2"/>
</dbReference>
<evidence type="ECO:0000256" key="8">
    <source>
        <dbReference type="ARBA" id="ARBA00023239"/>
    </source>
</evidence>
<dbReference type="SUPFAM" id="SSF117856">
    <property type="entry name" value="AF0104/ALDC/Ptd012-like"/>
    <property type="match status" value="1"/>
</dbReference>
<comment type="pathway">
    <text evidence="2 9">Polyol metabolism; (R,R)-butane-2,3-diol biosynthesis; (R,R)-butane-2,3-diol from pyruvate: step 2/3.</text>
</comment>
<dbReference type="NCBIfam" id="TIGR01252">
    <property type="entry name" value="acetolac_decarb"/>
    <property type="match status" value="1"/>
</dbReference>
<dbReference type="GO" id="GO:0045151">
    <property type="term" value="P:acetoin biosynthetic process"/>
    <property type="evidence" value="ECO:0007669"/>
    <property type="project" value="UniProtKB-UniRule"/>
</dbReference>
<dbReference type="PANTHER" id="PTHR35524">
    <property type="entry name" value="ALPHA-ACETOLACTATE DECARBOXYLASE"/>
    <property type="match status" value="1"/>
</dbReference>
<evidence type="ECO:0000256" key="3">
    <source>
        <dbReference type="ARBA" id="ARBA00007106"/>
    </source>
</evidence>
<sequence length="244" mass="27123">MNKNTGKYYQVSTLQALALGFSKSVITVSELLKHGNLGLGTFEDVDGEMIVLDGKCYRAKNNGDVIPAEEERGVPFASVCHFHSHRLEECGKMDNIEQLKEWLTLRIEEDFGLNSMYAVRINGEFAKVDARSESGTQAHHVTLKDALSITQKAFIFEQIKGSLVCVYYPDYMDGINAAGWHMHFLSEDAQKGGHVFDVSMTRGSAAFCRITSLEIRIPDTPAFDTYALKGASKEEIQSVEQGKN</sequence>
<evidence type="ECO:0000313" key="11">
    <source>
        <dbReference type="Proteomes" id="UP000184263"/>
    </source>
</evidence>
<evidence type="ECO:0000256" key="4">
    <source>
        <dbReference type="ARBA" id="ARBA00013204"/>
    </source>
</evidence>
<evidence type="ECO:0000256" key="6">
    <source>
        <dbReference type="ARBA" id="ARBA00022793"/>
    </source>
</evidence>
<dbReference type="RefSeq" id="WP_073088015.1">
    <property type="nucleotide sequence ID" value="NZ_FRBC01000002.1"/>
</dbReference>
<accession>A0A1M6RHK5</accession>
<dbReference type="CDD" id="cd17299">
    <property type="entry name" value="acetolactate_decarboxylase"/>
    <property type="match status" value="1"/>
</dbReference>
<evidence type="ECO:0000256" key="9">
    <source>
        <dbReference type="PIRNR" id="PIRNR001332"/>
    </source>
</evidence>
<protein>
    <recommendedName>
        <fullName evidence="5 9">Alpha-acetolactate decarboxylase</fullName>
        <ecNumber evidence="4 9">4.1.1.5</ecNumber>
    </recommendedName>
</protein>
<keyword evidence="8 9" id="KW-0456">Lyase</keyword>
<evidence type="ECO:0000256" key="5">
    <source>
        <dbReference type="ARBA" id="ARBA00020164"/>
    </source>
</evidence>
<gene>
    <name evidence="10" type="ORF">SAMN05216582_10269</name>
</gene>
<dbReference type="AlphaFoldDB" id="A0A1M6RHK5"/>
<proteinExistence type="inferred from homology"/>
<comment type="similarity">
    <text evidence="3 9">Belongs to the alpha-acetolactate decarboxylase family.</text>
</comment>
<dbReference type="Proteomes" id="UP000184263">
    <property type="component" value="Unassembled WGS sequence"/>
</dbReference>
<dbReference type="GO" id="GO:0047605">
    <property type="term" value="F:acetolactate decarboxylase activity"/>
    <property type="evidence" value="ECO:0007669"/>
    <property type="project" value="UniProtKB-UniRule"/>
</dbReference>
<keyword evidence="6 9" id="KW-0210">Decarboxylase</keyword>
<keyword evidence="7 9" id="KW-0005">Acetoin biosynthesis</keyword>
<dbReference type="PANTHER" id="PTHR35524:SF1">
    <property type="entry name" value="ALPHA-ACETOLACTATE DECARBOXYLASE"/>
    <property type="match status" value="1"/>
</dbReference>